<gene>
    <name evidence="1" type="ORF">NDI38_04200</name>
    <name evidence="2" type="ORF">NDI38_04225</name>
</gene>
<sequence>MTKQKRSDCGQFAAKSDAHREVRSIRLTDTTWQQLGEVAEAQSLTRADLIEQLTESRAFDQVVPTNGLSLAQVDNAIACVLNDPMVTRNGKDRGSVRRALEALRNSLTSSV</sequence>
<comment type="caution">
    <text evidence="1">The sequence shown here is derived from an EMBL/GenBank/DDBJ whole genome shotgun (WGS) entry which is preliminary data.</text>
</comment>
<name>A0ABV0KF25_9CYAN</name>
<dbReference type="EMBL" id="JAMPLM010000002">
    <property type="protein sequence ID" value="MEP1057633.1"/>
    <property type="molecule type" value="Genomic_DNA"/>
</dbReference>
<dbReference type="EMBL" id="JAMPLM010000002">
    <property type="protein sequence ID" value="MEP1057628.1"/>
    <property type="molecule type" value="Genomic_DNA"/>
</dbReference>
<protein>
    <submittedName>
        <fullName evidence="1">Ribbon-helix-helix domain-containing protein</fullName>
    </submittedName>
</protein>
<reference evidence="1 3" key="1">
    <citation type="submission" date="2022-04" db="EMBL/GenBank/DDBJ databases">
        <title>Positive selection, recombination, and allopatry shape intraspecific diversity of widespread and dominant cyanobacteria.</title>
        <authorList>
            <person name="Wei J."/>
            <person name="Shu W."/>
            <person name="Hu C."/>
        </authorList>
    </citation>
    <scope>NUCLEOTIDE SEQUENCE [LARGE SCALE GENOMIC DNA]</scope>
    <source>
        <strain evidence="1 3">AS-A4</strain>
    </source>
</reference>
<evidence type="ECO:0000313" key="3">
    <source>
        <dbReference type="Proteomes" id="UP001476950"/>
    </source>
</evidence>
<evidence type="ECO:0000313" key="1">
    <source>
        <dbReference type="EMBL" id="MEP1057628.1"/>
    </source>
</evidence>
<evidence type="ECO:0000313" key="2">
    <source>
        <dbReference type="EMBL" id="MEP1057633.1"/>
    </source>
</evidence>
<organism evidence="1 3">
    <name type="scientific">Stenomitos frigidus AS-A4</name>
    <dbReference type="NCBI Taxonomy" id="2933935"/>
    <lineage>
        <taxon>Bacteria</taxon>
        <taxon>Bacillati</taxon>
        <taxon>Cyanobacteriota</taxon>
        <taxon>Cyanophyceae</taxon>
        <taxon>Leptolyngbyales</taxon>
        <taxon>Leptolyngbyaceae</taxon>
        <taxon>Stenomitos</taxon>
    </lineage>
</organism>
<accession>A0ABV0KF25</accession>
<dbReference type="RefSeq" id="WP_190450597.1">
    <property type="nucleotide sequence ID" value="NZ_JAMPLM010000002.1"/>
</dbReference>
<dbReference type="Proteomes" id="UP001476950">
    <property type="component" value="Unassembled WGS sequence"/>
</dbReference>
<proteinExistence type="predicted"/>
<keyword evidence="3" id="KW-1185">Reference proteome</keyword>